<dbReference type="GO" id="GO:0005840">
    <property type="term" value="C:ribosome"/>
    <property type="evidence" value="ECO:0007669"/>
    <property type="project" value="UniProtKB-KW"/>
</dbReference>
<evidence type="ECO:0000256" key="4">
    <source>
        <dbReference type="SAM" id="MobiDB-lite"/>
    </source>
</evidence>
<keyword evidence="3" id="KW-0687">Ribonucleoprotein</keyword>
<accession>A0A9P7V2P6</accession>
<dbReference type="GO" id="GO:0003735">
    <property type="term" value="F:structural constituent of ribosome"/>
    <property type="evidence" value="ECO:0007669"/>
    <property type="project" value="InterPro"/>
</dbReference>
<dbReference type="AlphaFoldDB" id="A0A9P7V2P6"/>
<dbReference type="Gene3D" id="2.40.50.140">
    <property type="entry name" value="Nucleic acid-binding proteins"/>
    <property type="match status" value="1"/>
</dbReference>
<gene>
    <name evidence="5" type="ORF">E1B28_000985</name>
</gene>
<keyword evidence="6" id="KW-1185">Reference proteome</keyword>
<protein>
    <recommendedName>
        <fullName evidence="7">30S ribosomal protein S17, chloroplastic</fullName>
    </recommendedName>
</protein>
<dbReference type="GO" id="GO:1990904">
    <property type="term" value="C:ribonucleoprotein complex"/>
    <property type="evidence" value="ECO:0007669"/>
    <property type="project" value="UniProtKB-KW"/>
</dbReference>
<dbReference type="PANTHER" id="PTHR10744">
    <property type="entry name" value="40S RIBOSOMAL PROTEIN S11 FAMILY MEMBER"/>
    <property type="match status" value="1"/>
</dbReference>
<evidence type="ECO:0000313" key="5">
    <source>
        <dbReference type="EMBL" id="KAG7099112.1"/>
    </source>
</evidence>
<comment type="caution">
    <text evidence="5">The sequence shown here is derived from an EMBL/GenBank/DDBJ whole genome shotgun (WGS) entry which is preliminary data.</text>
</comment>
<dbReference type="GeneID" id="66070061"/>
<dbReference type="GO" id="GO:0006412">
    <property type="term" value="P:translation"/>
    <property type="evidence" value="ECO:0007669"/>
    <property type="project" value="InterPro"/>
</dbReference>
<organism evidence="5 6">
    <name type="scientific">Marasmius oreades</name>
    <name type="common">fairy-ring Marasmius</name>
    <dbReference type="NCBI Taxonomy" id="181124"/>
    <lineage>
        <taxon>Eukaryota</taxon>
        <taxon>Fungi</taxon>
        <taxon>Dikarya</taxon>
        <taxon>Basidiomycota</taxon>
        <taxon>Agaricomycotina</taxon>
        <taxon>Agaricomycetes</taxon>
        <taxon>Agaricomycetidae</taxon>
        <taxon>Agaricales</taxon>
        <taxon>Marasmiineae</taxon>
        <taxon>Marasmiaceae</taxon>
        <taxon>Marasmius</taxon>
    </lineage>
</organism>
<evidence type="ECO:0008006" key="7">
    <source>
        <dbReference type="Google" id="ProtNLM"/>
    </source>
</evidence>
<dbReference type="Proteomes" id="UP001049176">
    <property type="component" value="Chromosome 1"/>
</dbReference>
<dbReference type="KEGG" id="more:E1B28_000985"/>
<dbReference type="InterPro" id="IPR000266">
    <property type="entry name" value="Ribosomal_uS17"/>
</dbReference>
<reference evidence="5" key="1">
    <citation type="journal article" date="2021" name="Genome Biol. Evol.">
        <title>The assembled and annotated genome of the fairy-ring fungus Marasmius oreades.</title>
        <authorList>
            <person name="Hiltunen M."/>
            <person name="Ament-Velasquez S.L."/>
            <person name="Johannesson H."/>
        </authorList>
    </citation>
    <scope>NUCLEOTIDE SEQUENCE</scope>
    <source>
        <strain evidence="5">03SP1</strain>
    </source>
</reference>
<dbReference type="CDD" id="cd00364">
    <property type="entry name" value="Ribosomal_uS17"/>
    <property type="match status" value="1"/>
</dbReference>
<evidence type="ECO:0000256" key="1">
    <source>
        <dbReference type="ARBA" id="ARBA00010254"/>
    </source>
</evidence>
<comment type="similarity">
    <text evidence="1">Belongs to the universal ribosomal protein uS17 family.</text>
</comment>
<dbReference type="SUPFAM" id="SSF50249">
    <property type="entry name" value="Nucleic acid-binding proteins"/>
    <property type="match status" value="1"/>
</dbReference>
<name>A0A9P7V2P6_9AGAR</name>
<evidence type="ECO:0000256" key="3">
    <source>
        <dbReference type="ARBA" id="ARBA00023274"/>
    </source>
</evidence>
<dbReference type="RefSeq" id="XP_043015582.1">
    <property type="nucleotide sequence ID" value="XM_043146877.1"/>
</dbReference>
<feature type="compositionally biased region" description="Low complexity" evidence="4">
    <location>
        <begin position="105"/>
        <end position="114"/>
    </location>
</feature>
<sequence>MPPMAFQGLVTKVGYMNKTATVTVSRWAIHKLTGKRIDRSKKYLTHDPQNKLRKDDVVIIRNCPPISARKRFKLERIVKSPETEREKLRAQRVEEAQSQDAHSNSPILQALSSPSPLPPSTIQANA</sequence>
<dbReference type="InterPro" id="IPR012340">
    <property type="entry name" value="NA-bd_OB-fold"/>
</dbReference>
<keyword evidence="2" id="KW-0689">Ribosomal protein</keyword>
<evidence type="ECO:0000313" key="6">
    <source>
        <dbReference type="Proteomes" id="UP001049176"/>
    </source>
</evidence>
<dbReference type="Pfam" id="PF00366">
    <property type="entry name" value="Ribosomal_S17"/>
    <property type="match status" value="1"/>
</dbReference>
<dbReference type="PANTHER" id="PTHR10744:SF1">
    <property type="entry name" value="SMALL RIBOSOMAL SUBUNIT PROTEIN US17M"/>
    <property type="match status" value="1"/>
</dbReference>
<proteinExistence type="inferred from homology"/>
<evidence type="ECO:0000256" key="2">
    <source>
        <dbReference type="ARBA" id="ARBA00022980"/>
    </source>
</evidence>
<dbReference type="GO" id="GO:0005739">
    <property type="term" value="C:mitochondrion"/>
    <property type="evidence" value="ECO:0007669"/>
    <property type="project" value="TreeGrafter"/>
</dbReference>
<dbReference type="OrthoDB" id="274752at2759"/>
<dbReference type="EMBL" id="CM032181">
    <property type="protein sequence ID" value="KAG7099112.1"/>
    <property type="molecule type" value="Genomic_DNA"/>
</dbReference>
<feature type="region of interest" description="Disordered" evidence="4">
    <location>
        <begin position="80"/>
        <end position="126"/>
    </location>
</feature>
<feature type="compositionally biased region" description="Basic and acidic residues" evidence="4">
    <location>
        <begin position="80"/>
        <end position="95"/>
    </location>
</feature>